<dbReference type="RefSeq" id="WP_237486112.1">
    <property type="nucleotide sequence ID" value="NZ_CAKLCM010000003.1"/>
</dbReference>
<gene>
    <name evidence="1" type="ORF">VHP8226_03276</name>
</gene>
<dbReference type="SUPFAM" id="SSF51182">
    <property type="entry name" value="RmlC-like cupins"/>
    <property type="match status" value="1"/>
</dbReference>
<dbReference type="Proteomes" id="UP000838160">
    <property type="component" value="Unassembled WGS sequence"/>
</dbReference>
<dbReference type="InterPro" id="IPR014710">
    <property type="entry name" value="RmlC-like_jellyroll"/>
</dbReference>
<evidence type="ECO:0000313" key="2">
    <source>
        <dbReference type="Proteomes" id="UP000838160"/>
    </source>
</evidence>
<comment type="caution">
    <text evidence="1">The sequence shown here is derived from an EMBL/GenBank/DDBJ whole genome shotgun (WGS) entry which is preliminary data.</text>
</comment>
<evidence type="ECO:0008006" key="3">
    <source>
        <dbReference type="Google" id="ProtNLM"/>
    </source>
</evidence>
<reference evidence="1" key="1">
    <citation type="submission" date="2021-12" db="EMBL/GenBank/DDBJ databases">
        <authorList>
            <person name="Rodrigo-Torres L."/>
            <person name="Arahal R. D."/>
            <person name="Lucena T."/>
        </authorList>
    </citation>
    <scope>NUCLEOTIDE SEQUENCE</scope>
    <source>
        <strain evidence="1">CECT 8226</strain>
    </source>
</reference>
<proteinExistence type="predicted"/>
<dbReference type="Gene3D" id="2.60.120.10">
    <property type="entry name" value="Jelly Rolls"/>
    <property type="match status" value="1"/>
</dbReference>
<evidence type="ECO:0000313" key="1">
    <source>
        <dbReference type="EMBL" id="CAH0529522.1"/>
    </source>
</evidence>
<sequence length="116" mass="12829">MKVSKLSEMNQYQPPCHFGTQCVKVQGEETGLKTFWQGISTFDLDGGAEWQYEKGTFGADKEKTYVVIEGEISVENEAGEIFVAGALDSISMLPNEKRRMWNSGSVPAKVVVTFNA</sequence>
<accession>A0ABM8ZLW9</accession>
<keyword evidence="2" id="KW-1185">Reference proteome</keyword>
<name>A0ABM8ZLW9_9VIBR</name>
<organism evidence="1 2">
    <name type="scientific">Vibrio hippocampi</name>
    <dbReference type="NCBI Taxonomy" id="654686"/>
    <lineage>
        <taxon>Bacteria</taxon>
        <taxon>Pseudomonadati</taxon>
        <taxon>Pseudomonadota</taxon>
        <taxon>Gammaproteobacteria</taxon>
        <taxon>Vibrionales</taxon>
        <taxon>Vibrionaceae</taxon>
        <taxon>Vibrio</taxon>
    </lineage>
</organism>
<protein>
    <recommendedName>
        <fullName evidence="3">Cupin domain-containing protein</fullName>
    </recommendedName>
</protein>
<dbReference type="EMBL" id="CAKLCM010000003">
    <property type="protein sequence ID" value="CAH0529522.1"/>
    <property type="molecule type" value="Genomic_DNA"/>
</dbReference>
<dbReference type="InterPro" id="IPR011051">
    <property type="entry name" value="RmlC_Cupin_sf"/>
</dbReference>